<protein>
    <recommendedName>
        <fullName evidence="4">NTF2-like protein</fullName>
    </recommendedName>
</protein>
<accession>A0A6A6ANI0</accession>
<feature type="compositionally biased region" description="Polar residues" evidence="1">
    <location>
        <begin position="477"/>
        <end position="487"/>
    </location>
</feature>
<dbReference type="GeneID" id="54405161"/>
<organism evidence="2 3">
    <name type="scientific">Dothidotthia symphoricarpi CBS 119687</name>
    <dbReference type="NCBI Taxonomy" id="1392245"/>
    <lineage>
        <taxon>Eukaryota</taxon>
        <taxon>Fungi</taxon>
        <taxon>Dikarya</taxon>
        <taxon>Ascomycota</taxon>
        <taxon>Pezizomycotina</taxon>
        <taxon>Dothideomycetes</taxon>
        <taxon>Pleosporomycetidae</taxon>
        <taxon>Pleosporales</taxon>
        <taxon>Dothidotthiaceae</taxon>
        <taxon>Dothidotthia</taxon>
    </lineage>
</organism>
<dbReference type="Gene3D" id="3.10.450.50">
    <property type="match status" value="1"/>
</dbReference>
<feature type="region of interest" description="Disordered" evidence="1">
    <location>
        <begin position="403"/>
        <end position="439"/>
    </location>
</feature>
<feature type="compositionally biased region" description="Polar residues" evidence="1">
    <location>
        <begin position="278"/>
        <end position="291"/>
    </location>
</feature>
<gene>
    <name evidence="2" type="ORF">P153DRAFT_309071</name>
</gene>
<proteinExistence type="predicted"/>
<feature type="compositionally biased region" description="Basic and acidic residues" evidence="1">
    <location>
        <begin position="665"/>
        <end position="676"/>
    </location>
</feature>
<reference evidence="2" key="1">
    <citation type="journal article" date="2020" name="Stud. Mycol.">
        <title>101 Dothideomycetes genomes: a test case for predicting lifestyles and emergence of pathogens.</title>
        <authorList>
            <person name="Haridas S."/>
            <person name="Albert R."/>
            <person name="Binder M."/>
            <person name="Bloem J."/>
            <person name="Labutti K."/>
            <person name="Salamov A."/>
            <person name="Andreopoulos B."/>
            <person name="Baker S."/>
            <person name="Barry K."/>
            <person name="Bills G."/>
            <person name="Bluhm B."/>
            <person name="Cannon C."/>
            <person name="Castanera R."/>
            <person name="Culley D."/>
            <person name="Daum C."/>
            <person name="Ezra D."/>
            <person name="Gonzalez J."/>
            <person name="Henrissat B."/>
            <person name="Kuo A."/>
            <person name="Liang C."/>
            <person name="Lipzen A."/>
            <person name="Lutzoni F."/>
            <person name="Magnuson J."/>
            <person name="Mondo S."/>
            <person name="Nolan M."/>
            <person name="Ohm R."/>
            <person name="Pangilinan J."/>
            <person name="Park H.-J."/>
            <person name="Ramirez L."/>
            <person name="Alfaro M."/>
            <person name="Sun H."/>
            <person name="Tritt A."/>
            <person name="Yoshinaga Y."/>
            <person name="Zwiers L.-H."/>
            <person name="Turgeon B."/>
            <person name="Goodwin S."/>
            <person name="Spatafora J."/>
            <person name="Crous P."/>
            <person name="Grigoriev I."/>
        </authorList>
    </citation>
    <scope>NUCLEOTIDE SEQUENCE</scope>
    <source>
        <strain evidence="2">CBS 119687</strain>
    </source>
</reference>
<feature type="compositionally biased region" description="Low complexity" evidence="1">
    <location>
        <begin position="164"/>
        <end position="176"/>
    </location>
</feature>
<evidence type="ECO:0000313" key="2">
    <source>
        <dbReference type="EMBL" id="KAF2132605.1"/>
    </source>
</evidence>
<feature type="region of interest" description="Disordered" evidence="1">
    <location>
        <begin position="221"/>
        <end position="373"/>
    </location>
</feature>
<dbReference type="Proteomes" id="UP000799771">
    <property type="component" value="Unassembled WGS sequence"/>
</dbReference>
<evidence type="ECO:0008006" key="4">
    <source>
        <dbReference type="Google" id="ProtNLM"/>
    </source>
</evidence>
<sequence length="676" mass="72708">MTLRDSYQRFLDNPSAGALAENASLHYISTLTSIHNAAGIMKHMSAQEKLLKKTGQKILSTVEGQQGLSVDVETTIEFNTGGGAYLPGLDDNFVADRIVTFPMVHMVHFDQDGRIVQIRQYWDQGSLLKQIDVIGARSRNWPIRDGKDQTKLIVTSSATVDQPGSATSARASTASRGADEVSVTSRGRAPASNITNDPHASLSLFQPREINEDVHNAHPMAPRALSAKPPPREYSELFAGENDTSSSPSTDKIPVKIGGGKNFQSNRLFNDTEEDETMATSGIKTNANKFNHFSFGDSDDEEPQQKQSTNTKGRSSNAGQGLYQDHVTGNADDADDDDYNNNRRQPSQRARQATDSHFEFGEEAPKTTRGNGINIAGNGMGNRAGTQFSLYDEESPVRNVNLGRQQHGDGMGGRKDTSTSEASTTTKGSGINIAGNGMGNRAGTQFSLYDEESPVKNVNLGRQQHGDGMGGRKDTTTSEAPTTSKGSGINIAGNGMGNRAGTQFSLYDEETPVKNVNLGRQQRGDGMGGRKDTTTSEASTTAKGNGINIAGNGMGSRAGTQFSLFDEESPVRNVNLGREQHGDGMGGRRGESYSTNQSAKKENVQSEREQHGDGMGGRKDGNRGINIAGNGMGNRAGTQFSLYDEESPIKKNENLGRAQHGDGMGGRKNEESFWDY</sequence>
<feature type="compositionally biased region" description="Basic and acidic residues" evidence="1">
    <location>
        <begin position="578"/>
        <end position="591"/>
    </location>
</feature>
<evidence type="ECO:0000256" key="1">
    <source>
        <dbReference type="SAM" id="MobiDB-lite"/>
    </source>
</evidence>
<dbReference type="EMBL" id="ML977500">
    <property type="protein sequence ID" value="KAF2132605.1"/>
    <property type="molecule type" value="Genomic_DNA"/>
</dbReference>
<dbReference type="SUPFAM" id="SSF54427">
    <property type="entry name" value="NTF2-like"/>
    <property type="match status" value="1"/>
</dbReference>
<feature type="region of interest" description="Disordered" evidence="1">
    <location>
        <begin position="461"/>
        <end position="496"/>
    </location>
</feature>
<feature type="compositionally biased region" description="Basic and acidic residues" evidence="1">
    <location>
        <begin position="352"/>
        <end position="366"/>
    </location>
</feature>
<evidence type="ECO:0000313" key="3">
    <source>
        <dbReference type="Proteomes" id="UP000799771"/>
    </source>
</evidence>
<feature type="region of interest" description="Disordered" evidence="1">
    <location>
        <begin position="575"/>
        <end position="676"/>
    </location>
</feature>
<dbReference type="AlphaFoldDB" id="A0A6A6ANI0"/>
<dbReference type="RefSeq" id="XP_033526992.1">
    <property type="nucleotide sequence ID" value="XM_033664729.1"/>
</dbReference>
<feature type="region of interest" description="Disordered" evidence="1">
    <location>
        <begin position="518"/>
        <end position="560"/>
    </location>
</feature>
<dbReference type="InterPro" id="IPR032710">
    <property type="entry name" value="NTF2-like_dom_sf"/>
</dbReference>
<keyword evidence="3" id="KW-1185">Reference proteome</keyword>
<feature type="compositionally biased region" description="Polar residues" evidence="1">
    <location>
        <begin position="305"/>
        <end position="319"/>
    </location>
</feature>
<feature type="compositionally biased region" description="Polar residues" evidence="1">
    <location>
        <begin position="419"/>
        <end position="429"/>
    </location>
</feature>
<feature type="region of interest" description="Disordered" evidence="1">
    <location>
        <begin position="156"/>
        <end position="199"/>
    </location>
</feature>
<feature type="compositionally biased region" description="Basic and acidic residues" evidence="1">
    <location>
        <begin position="599"/>
        <end position="622"/>
    </location>
</feature>
<name>A0A6A6ANI0_9PLEO</name>
<dbReference type="OrthoDB" id="1162399at2759"/>